<reference evidence="3 6" key="1">
    <citation type="submission" date="2018-02" db="EMBL/GenBank/DDBJ databases">
        <authorList>
            <person name="Rodrigo-Torres L."/>
            <person name="Arahal R. D."/>
            <person name="Lucena T."/>
        </authorList>
    </citation>
    <scope>NUCLEOTIDE SEQUENCE [LARGE SCALE GENOMIC DNA]</scope>
    <source>
        <strain evidence="3 6">CECT 8486</strain>
    </source>
</reference>
<reference evidence="4 5" key="2">
    <citation type="submission" date="2018-02" db="EMBL/GenBank/DDBJ databases">
        <authorList>
            <person name="Cohen D.B."/>
            <person name="Kent A.D."/>
        </authorList>
    </citation>
    <scope>NUCLEOTIDE SEQUENCE [LARGE SCALE GENOMIC DNA]</scope>
    <source>
        <strain evidence="4 5">CECT 9216</strain>
    </source>
</reference>
<dbReference type="EMBL" id="OKQU01000002">
    <property type="protein sequence ID" value="SPE09268.1"/>
    <property type="molecule type" value="Genomic_DNA"/>
</dbReference>
<dbReference type="Proteomes" id="UP000239237">
    <property type="component" value="Unassembled WGS sequence"/>
</dbReference>
<evidence type="ECO:0000313" key="4">
    <source>
        <dbReference type="EMBL" id="SPE09268.1"/>
    </source>
</evidence>
<feature type="domain" description="HTH cro/C1-type" evidence="2">
    <location>
        <begin position="8"/>
        <end position="62"/>
    </location>
</feature>
<dbReference type="SUPFAM" id="SSF47413">
    <property type="entry name" value="lambda repressor-like DNA-binding domains"/>
    <property type="match status" value="1"/>
</dbReference>
<evidence type="ECO:0000313" key="6">
    <source>
        <dbReference type="Proteomes" id="UP000239237"/>
    </source>
</evidence>
<dbReference type="KEGG" id="lsu:A6B45_09935"/>
<dbReference type="CDD" id="cd00093">
    <property type="entry name" value="HTH_XRE"/>
    <property type="match status" value="1"/>
</dbReference>
<evidence type="ECO:0000313" key="5">
    <source>
        <dbReference type="Proteomes" id="UP000237923"/>
    </source>
</evidence>
<dbReference type="GO" id="GO:0003677">
    <property type="term" value="F:DNA binding"/>
    <property type="evidence" value="ECO:0007669"/>
    <property type="project" value="UniProtKB-KW"/>
</dbReference>
<gene>
    <name evidence="3" type="ORF">LES8486_01269</name>
    <name evidence="4" type="ORF">LES9216_01416</name>
</gene>
<dbReference type="InterPro" id="IPR010982">
    <property type="entry name" value="Lambda_DNA-bd_dom_sf"/>
</dbReference>
<keyword evidence="1" id="KW-0238">DNA-binding</keyword>
<evidence type="ECO:0000259" key="2">
    <source>
        <dbReference type="PROSITE" id="PS50943"/>
    </source>
</evidence>
<dbReference type="PROSITE" id="PS50943">
    <property type="entry name" value="HTH_CROC1"/>
    <property type="match status" value="1"/>
</dbReference>
<evidence type="ECO:0000313" key="3">
    <source>
        <dbReference type="EMBL" id="SPD93612.1"/>
    </source>
</evidence>
<dbReference type="PANTHER" id="PTHR46558:SF11">
    <property type="entry name" value="HTH-TYPE TRANSCRIPTIONAL REGULATOR XRE"/>
    <property type="match status" value="1"/>
</dbReference>
<dbReference type="EMBL" id="OKQR01000002">
    <property type="protein sequence ID" value="SPD93612.1"/>
    <property type="molecule type" value="Genomic_DNA"/>
</dbReference>
<dbReference type="GeneID" id="99675115"/>
<accession>A0A2N9KEI8</accession>
<protein>
    <submittedName>
        <fullName evidence="4">Helix-turn-helix protein</fullName>
    </submittedName>
</protein>
<name>A0A2N9KEI8_9LACO</name>
<dbReference type="PANTHER" id="PTHR46558">
    <property type="entry name" value="TRACRIPTIONAL REGULATORY PROTEIN-RELATED-RELATED"/>
    <property type="match status" value="1"/>
</dbReference>
<dbReference type="Gene3D" id="1.10.260.40">
    <property type="entry name" value="lambda repressor-like DNA-binding domains"/>
    <property type="match status" value="1"/>
</dbReference>
<dbReference type="Proteomes" id="UP000237923">
    <property type="component" value="Unassembled WGS sequence"/>
</dbReference>
<keyword evidence="6" id="KW-1185">Reference proteome</keyword>
<evidence type="ECO:0000256" key="1">
    <source>
        <dbReference type="ARBA" id="ARBA00023125"/>
    </source>
</evidence>
<dbReference type="SMART" id="SM00530">
    <property type="entry name" value="HTH_XRE"/>
    <property type="match status" value="1"/>
</dbReference>
<dbReference type="InterPro" id="IPR001387">
    <property type="entry name" value="Cro/C1-type_HTH"/>
</dbReference>
<proteinExistence type="predicted"/>
<organism evidence="4 5">
    <name type="scientific">Leuconostoc suionicum</name>
    <dbReference type="NCBI Taxonomy" id="1511761"/>
    <lineage>
        <taxon>Bacteria</taxon>
        <taxon>Bacillati</taxon>
        <taxon>Bacillota</taxon>
        <taxon>Bacilli</taxon>
        <taxon>Lactobacillales</taxon>
        <taxon>Lactobacillaceae</taxon>
        <taxon>Leuconostoc</taxon>
    </lineage>
</organism>
<dbReference type="Pfam" id="PF01381">
    <property type="entry name" value="HTH_3"/>
    <property type="match status" value="1"/>
</dbReference>
<sequence length="255" mass="29412">MYETNKIIKKIRNDNKLTQTEFAAFLSVSHQTVSSWERARTRPTLVMLKKISQSFNIPLSKLLPVDKVPKKSKRDLDKEKLAHAFLCLLSRSDMRNVTMQDIILESGLNPHYVSSLFSTPLDILTFIAIKIEQEISIALKHTTATDPFIILADVILPVLYQHCHVLKILYSKNYANGEWMHFLEQKYIKWVTPFFNNYCIENAPVSRLFAIELSVKMTLSIISTWLTQPIPESPETFRVHFLQLTKMSITDIAAL</sequence>
<dbReference type="RefSeq" id="WP_072614438.1">
    <property type="nucleotide sequence ID" value="NZ_AP017935.1"/>
</dbReference>
<dbReference type="Gene3D" id="1.10.357.10">
    <property type="entry name" value="Tetracycline Repressor, domain 2"/>
    <property type="match status" value="1"/>
</dbReference>
<dbReference type="AlphaFoldDB" id="A0A2N9KEI8"/>